<dbReference type="InterPro" id="IPR050107">
    <property type="entry name" value="ABC_carbohydrate_import_ATPase"/>
</dbReference>
<dbReference type="PROSITE" id="PS00211">
    <property type="entry name" value="ABC_TRANSPORTER_1"/>
    <property type="match status" value="2"/>
</dbReference>
<keyword evidence="8" id="KW-1278">Translocase</keyword>
<sequence length="488" mass="52925">MLQLVDISKQFPGVKALDGVSFDVRPGEVHALCGENGAGKSTLLNILTGNLQPDGGSINLNGEAVTITGPAHATRLGLAIVYQQLSLIDGLSVAENIFANRQPHNRWGLVDYRTLNDLARDLLQQLNVTDIQPETAVGRLSPGQKQMVEIAKALSQNPDILLLDEPTASITERETQTLFQLIRQLKAGGKAIVYISHRLNEIFAIADRVSVLKDGRYQGTWPVSDITSEQLIRHMVGRDITTTRTRSSATDEVLLAVENLSGVGFTDISFQLRRGEILGLAGLVGAGRTEIARAIFGADRTHSGTVRLKGESIHVEHPADAFKLGIGYLPEERKTLGIFADRSVADNLLASDPPTSKTGWYDVQAGRINAEEYRQKLNIRTPSVSEKMANLSGGNQQKVVLARWLRTNPDVLIVDEPTHGVDVGAKAEIYDLLRNVAAQGKGVLLISSELPELLALSDRILVVREGQLSGELNGSEATEEQIMALATH</sequence>
<evidence type="ECO:0000313" key="11">
    <source>
        <dbReference type="EMBL" id="RIV18234.1"/>
    </source>
</evidence>
<proteinExistence type="predicted"/>
<dbReference type="CDD" id="cd03216">
    <property type="entry name" value="ABC_Carb_Monos_I"/>
    <property type="match status" value="1"/>
</dbReference>
<reference evidence="11 12" key="1">
    <citation type="submission" date="2018-08" db="EMBL/GenBank/DDBJ databases">
        <title>Fibrisoma montanum sp. nov., isolated from Danxia mountain soil.</title>
        <authorList>
            <person name="Huang Y."/>
        </authorList>
    </citation>
    <scope>NUCLEOTIDE SEQUENCE [LARGE SCALE GENOMIC DNA]</scope>
    <source>
        <strain evidence="11 12">HYT19</strain>
    </source>
</reference>
<keyword evidence="7 11" id="KW-0067">ATP-binding</keyword>
<dbReference type="SMART" id="SM00382">
    <property type="entry name" value="AAA"/>
    <property type="match status" value="2"/>
</dbReference>
<dbReference type="GO" id="GO:0005886">
    <property type="term" value="C:plasma membrane"/>
    <property type="evidence" value="ECO:0007669"/>
    <property type="project" value="UniProtKB-SubCell"/>
</dbReference>
<dbReference type="InterPro" id="IPR017871">
    <property type="entry name" value="ABC_transporter-like_CS"/>
</dbReference>
<keyword evidence="9" id="KW-0472">Membrane</keyword>
<evidence type="ECO:0000256" key="7">
    <source>
        <dbReference type="ARBA" id="ARBA00022840"/>
    </source>
</evidence>
<gene>
    <name evidence="11" type="ORF">DYU11_28755</name>
</gene>
<comment type="caution">
    <text evidence="11">The sequence shown here is derived from an EMBL/GenBank/DDBJ whole genome shotgun (WGS) entry which is preliminary data.</text>
</comment>
<dbReference type="Proteomes" id="UP000283523">
    <property type="component" value="Unassembled WGS sequence"/>
</dbReference>
<dbReference type="PANTHER" id="PTHR43790:SF3">
    <property type="entry name" value="D-ALLOSE IMPORT ATP-BINDING PROTEIN ALSA-RELATED"/>
    <property type="match status" value="1"/>
</dbReference>
<organism evidence="11 12">
    <name type="scientific">Fibrisoma montanum</name>
    <dbReference type="NCBI Taxonomy" id="2305895"/>
    <lineage>
        <taxon>Bacteria</taxon>
        <taxon>Pseudomonadati</taxon>
        <taxon>Bacteroidota</taxon>
        <taxon>Cytophagia</taxon>
        <taxon>Cytophagales</taxon>
        <taxon>Spirosomataceae</taxon>
        <taxon>Fibrisoma</taxon>
    </lineage>
</organism>
<evidence type="ECO:0000256" key="6">
    <source>
        <dbReference type="ARBA" id="ARBA00022741"/>
    </source>
</evidence>
<keyword evidence="6" id="KW-0547">Nucleotide-binding</keyword>
<dbReference type="GO" id="GO:0016887">
    <property type="term" value="F:ATP hydrolysis activity"/>
    <property type="evidence" value="ECO:0007669"/>
    <property type="project" value="InterPro"/>
</dbReference>
<accession>A0A418LYE0</accession>
<evidence type="ECO:0000259" key="10">
    <source>
        <dbReference type="PROSITE" id="PS50893"/>
    </source>
</evidence>
<feature type="domain" description="ABC transporter" evidence="10">
    <location>
        <begin position="248"/>
        <end position="486"/>
    </location>
</feature>
<dbReference type="AlphaFoldDB" id="A0A418LYE0"/>
<keyword evidence="2" id="KW-0813">Transport</keyword>
<evidence type="ECO:0000256" key="5">
    <source>
        <dbReference type="ARBA" id="ARBA00022737"/>
    </source>
</evidence>
<keyword evidence="5" id="KW-0677">Repeat</keyword>
<dbReference type="CDD" id="cd03215">
    <property type="entry name" value="ABC_Carb_Monos_II"/>
    <property type="match status" value="1"/>
</dbReference>
<name>A0A418LYE0_9BACT</name>
<dbReference type="PANTHER" id="PTHR43790">
    <property type="entry name" value="CARBOHYDRATE TRANSPORT ATP-BINDING PROTEIN MG119-RELATED"/>
    <property type="match status" value="1"/>
</dbReference>
<evidence type="ECO:0000256" key="8">
    <source>
        <dbReference type="ARBA" id="ARBA00022967"/>
    </source>
</evidence>
<dbReference type="RefSeq" id="WP_119671203.1">
    <property type="nucleotide sequence ID" value="NZ_QXED01000012.1"/>
</dbReference>
<evidence type="ECO:0000256" key="1">
    <source>
        <dbReference type="ARBA" id="ARBA00004202"/>
    </source>
</evidence>
<evidence type="ECO:0000256" key="3">
    <source>
        <dbReference type="ARBA" id="ARBA00022475"/>
    </source>
</evidence>
<feature type="domain" description="ABC transporter" evidence="10">
    <location>
        <begin position="2"/>
        <end position="239"/>
    </location>
</feature>
<keyword evidence="3" id="KW-1003">Cell membrane</keyword>
<dbReference type="InterPro" id="IPR003593">
    <property type="entry name" value="AAA+_ATPase"/>
</dbReference>
<dbReference type="EMBL" id="QXED01000012">
    <property type="protein sequence ID" value="RIV18234.1"/>
    <property type="molecule type" value="Genomic_DNA"/>
</dbReference>
<comment type="subcellular location">
    <subcellularLocation>
        <location evidence="1">Cell membrane</location>
        <topology evidence="1">Peripheral membrane protein</topology>
    </subcellularLocation>
</comment>
<evidence type="ECO:0000256" key="9">
    <source>
        <dbReference type="ARBA" id="ARBA00023136"/>
    </source>
</evidence>
<evidence type="ECO:0000256" key="2">
    <source>
        <dbReference type="ARBA" id="ARBA00022448"/>
    </source>
</evidence>
<dbReference type="InterPro" id="IPR003439">
    <property type="entry name" value="ABC_transporter-like_ATP-bd"/>
</dbReference>
<dbReference type="SUPFAM" id="SSF52540">
    <property type="entry name" value="P-loop containing nucleoside triphosphate hydrolases"/>
    <property type="match status" value="2"/>
</dbReference>
<dbReference type="GO" id="GO:0005524">
    <property type="term" value="F:ATP binding"/>
    <property type="evidence" value="ECO:0007669"/>
    <property type="project" value="UniProtKB-KW"/>
</dbReference>
<evidence type="ECO:0000313" key="12">
    <source>
        <dbReference type="Proteomes" id="UP000283523"/>
    </source>
</evidence>
<protein>
    <submittedName>
        <fullName evidence="11">Sugar ABC transporter ATP-binding protein</fullName>
    </submittedName>
</protein>
<dbReference type="InterPro" id="IPR027417">
    <property type="entry name" value="P-loop_NTPase"/>
</dbReference>
<dbReference type="Gene3D" id="3.40.50.300">
    <property type="entry name" value="P-loop containing nucleotide triphosphate hydrolases"/>
    <property type="match status" value="2"/>
</dbReference>
<dbReference type="FunFam" id="3.40.50.300:FF:000127">
    <property type="entry name" value="Ribose import ATP-binding protein RbsA"/>
    <property type="match status" value="1"/>
</dbReference>
<dbReference type="OrthoDB" id="1115710at2"/>
<keyword evidence="4" id="KW-0762">Sugar transport</keyword>
<evidence type="ECO:0000256" key="4">
    <source>
        <dbReference type="ARBA" id="ARBA00022597"/>
    </source>
</evidence>
<keyword evidence="12" id="KW-1185">Reference proteome</keyword>
<dbReference type="PROSITE" id="PS50893">
    <property type="entry name" value="ABC_TRANSPORTER_2"/>
    <property type="match status" value="2"/>
</dbReference>
<dbReference type="Pfam" id="PF00005">
    <property type="entry name" value="ABC_tran"/>
    <property type="match status" value="2"/>
</dbReference>